<dbReference type="Proteomes" id="UP001498398">
    <property type="component" value="Unassembled WGS sequence"/>
</dbReference>
<comment type="caution">
    <text evidence="2">The sequence shown here is derived from an EMBL/GenBank/DDBJ whole genome shotgun (WGS) entry which is preliminary data.</text>
</comment>
<proteinExistence type="predicted"/>
<dbReference type="EMBL" id="JBANRG010000040">
    <property type="protein sequence ID" value="KAK7447675.1"/>
    <property type="molecule type" value="Genomic_DNA"/>
</dbReference>
<feature type="region of interest" description="Disordered" evidence="1">
    <location>
        <begin position="1"/>
        <end position="54"/>
    </location>
</feature>
<sequence length="514" mass="57433">MPKKGRKSGKRNTGAPAPRKELETGPSPVQTNRTTRKRKANGTPVIAAASDEDDHELESVTFQEHYAKTPAGTKWCRGCNDETDLPKLLCDRCNQVICSGKRGSGACLELDTNFLINPTWASFICPGCEWDKARKGSCGGKFTYYGFYDQNNSPLTSVIVQIRNRDYAFFKPMKLERLAIVQLEVDGLTSDFTLSFDTAALWASIYSSGKVGVEDVLEHRLSSPNVTSLEPSPQPLLTQRIVFDFNTIKGSDRYAEEIVALRNAIQRMGINRIVFFIVTHTDPGSGDLHYTANGGGAHSLQTVIGKLFPVPFQHWLKEKETYMFLLVCGSKLLTLEGYNYMTDLATNRIFNHMFFFPAAYLQPAETSFFIANFVKYGLYQDEPINQAVSLSLEGQRNLGCHTRIIRVSSCDGDDKQTFHAVRYVWSQKSRRPFGLEAPTHCTKCNGIKTFSAKSVLTGDGVVEVIMSCLGGLCSAELRVSLTEMEKNLEQGSKNCWGSWQHHNFVWDAALMQRV</sequence>
<gene>
    <name evidence="2" type="ORF">VKT23_013931</name>
</gene>
<protein>
    <recommendedName>
        <fullName evidence="4">Zinc finger PHD-type domain-containing protein</fullName>
    </recommendedName>
</protein>
<name>A0ABR1J1S5_9AGAR</name>
<evidence type="ECO:0008006" key="4">
    <source>
        <dbReference type="Google" id="ProtNLM"/>
    </source>
</evidence>
<reference evidence="2 3" key="1">
    <citation type="submission" date="2024-01" db="EMBL/GenBank/DDBJ databases">
        <title>A draft genome for the cacao thread blight pathogen Marasmiellus scandens.</title>
        <authorList>
            <person name="Baruah I.K."/>
            <person name="Leung J."/>
            <person name="Bukari Y."/>
            <person name="Amoako-Attah I."/>
            <person name="Meinhardt L.W."/>
            <person name="Bailey B.A."/>
            <person name="Cohen S.P."/>
        </authorList>
    </citation>
    <scope>NUCLEOTIDE SEQUENCE [LARGE SCALE GENOMIC DNA]</scope>
    <source>
        <strain evidence="2 3">GH-19</strain>
    </source>
</reference>
<evidence type="ECO:0000256" key="1">
    <source>
        <dbReference type="SAM" id="MobiDB-lite"/>
    </source>
</evidence>
<organism evidence="2 3">
    <name type="scientific">Marasmiellus scandens</name>
    <dbReference type="NCBI Taxonomy" id="2682957"/>
    <lineage>
        <taxon>Eukaryota</taxon>
        <taxon>Fungi</taxon>
        <taxon>Dikarya</taxon>
        <taxon>Basidiomycota</taxon>
        <taxon>Agaricomycotina</taxon>
        <taxon>Agaricomycetes</taxon>
        <taxon>Agaricomycetidae</taxon>
        <taxon>Agaricales</taxon>
        <taxon>Marasmiineae</taxon>
        <taxon>Omphalotaceae</taxon>
        <taxon>Marasmiellus</taxon>
    </lineage>
</organism>
<accession>A0ABR1J1S5</accession>
<evidence type="ECO:0000313" key="2">
    <source>
        <dbReference type="EMBL" id="KAK7447675.1"/>
    </source>
</evidence>
<keyword evidence="3" id="KW-1185">Reference proteome</keyword>
<evidence type="ECO:0000313" key="3">
    <source>
        <dbReference type="Proteomes" id="UP001498398"/>
    </source>
</evidence>
<feature type="compositionally biased region" description="Basic residues" evidence="1">
    <location>
        <begin position="1"/>
        <end position="10"/>
    </location>
</feature>